<dbReference type="PRINTS" id="PR00391">
    <property type="entry name" value="PITRANSFER"/>
</dbReference>
<sequence>MRSDKVLSKMLRKEFRIILPMTVEEYQVAQLWSVAEASKNETGGGEGIEVLNNEPTEKNGVKSQYTKKIYHLASRVPRFIKLLAPKGSLDFLEEAWNAYPTCKTEVTNPGYMKNDFIVRIESRHLPDLGTSENVHGLSEADWKKTEVIKIDIVNDPIDGGDYKSEHDPKLFKSKKAGRGPFDAHWIEKLKVQKAISDGENCESAEKPAFMCAYKLVTCKFKLWGFQNRVESIIMRQEKRLFTNFHRQVVCWMDNWYGMTMDDIRRLEDDAKKDLDEMRRSGKIRGMVVKED</sequence>
<organism evidence="2 3">
    <name type="scientific">Clavelina lepadiformis</name>
    <name type="common">Light-bulb sea squirt</name>
    <name type="synonym">Ascidia lepadiformis</name>
    <dbReference type="NCBI Taxonomy" id="159417"/>
    <lineage>
        <taxon>Eukaryota</taxon>
        <taxon>Metazoa</taxon>
        <taxon>Chordata</taxon>
        <taxon>Tunicata</taxon>
        <taxon>Ascidiacea</taxon>
        <taxon>Aplousobranchia</taxon>
        <taxon>Clavelinidae</taxon>
        <taxon>Clavelina</taxon>
    </lineage>
</organism>
<comment type="caution">
    <text evidence="2">The sequence shown here is derived from an EMBL/GenBank/DDBJ whole genome shotgun (WGS) entry which is preliminary data.</text>
</comment>
<proteinExistence type="predicted"/>
<evidence type="ECO:0000313" key="3">
    <source>
        <dbReference type="Proteomes" id="UP001642483"/>
    </source>
</evidence>
<evidence type="ECO:0000313" key="2">
    <source>
        <dbReference type="EMBL" id="CAK8684199.1"/>
    </source>
</evidence>
<gene>
    <name evidence="2" type="ORF">CVLEPA_LOCUS15192</name>
</gene>
<dbReference type="InterPro" id="IPR001666">
    <property type="entry name" value="PI_transfer"/>
</dbReference>
<dbReference type="Gene3D" id="3.30.530.20">
    <property type="match status" value="1"/>
</dbReference>
<name>A0ABP0G063_CLALP</name>
<accession>A0ABP0G063</accession>
<reference evidence="2 3" key="1">
    <citation type="submission" date="2024-02" db="EMBL/GenBank/DDBJ databases">
        <authorList>
            <person name="Daric V."/>
            <person name="Darras S."/>
        </authorList>
    </citation>
    <scope>NUCLEOTIDE SEQUENCE [LARGE SCALE GENOMIC DNA]</scope>
</reference>
<protein>
    <recommendedName>
        <fullName evidence="1">Phosphatidylinositol transfer protein N-terminal domain-containing protein</fullName>
    </recommendedName>
</protein>
<dbReference type="PANTHER" id="PTHR10658:SF11">
    <property type="entry name" value="VIBRATOR, ISOFORM B"/>
    <property type="match status" value="1"/>
</dbReference>
<dbReference type="InterPro" id="IPR055261">
    <property type="entry name" value="PI_transfer_N"/>
</dbReference>
<keyword evidence="3" id="KW-1185">Reference proteome</keyword>
<dbReference type="Proteomes" id="UP001642483">
    <property type="component" value="Unassembled WGS sequence"/>
</dbReference>
<dbReference type="InterPro" id="IPR023393">
    <property type="entry name" value="START-like_dom_sf"/>
</dbReference>
<evidence type="ECO:0000259" key="1">
    <source>
        <dbReference type="Pfam" id="PF02121"/>
    </source>
</evidence>
<feature type="domain" description="Phosphatidylinositol transfer protein N-terminal" evidence="1">
    <location>
        <begin position="10"/>
        <end position="271"/>
    </location>
</feature>
<dbReference type="EMBL" id="CAWYQH010000097">
    <property type="protein sequence ID" value="CAK8684199.1"/>
    <property type="molecule type" value="Genomic_DNA"/>
</dbReference>
<dbReference type="Pfam" id="PF02121">
    <property type="entry name" value="IP_trans"/>
    <property type="match status" value="1"/>
</dbReference>
<dbReference type="SUPFAM" id="SSF55961">
    <property type="entry name" value="Bet v1-like"/>
    <property type="match status" value="1"/>
</dbReference>
<dbReference type="PANTHER" id="PTHR10658">
    <property type="entry name" value="PHOSPHATIDYLINOSITOL TRANSFER PROTEIN"/>
    <property type="match status" value="1"/>
</dbReference>